<evidence type="ECO:0000313" key="9">
    <source>
        <dbReference type="Proteomes" id="UP000037397"/>
    </source>
</evidence>
<name>A0A0L6CP64_9MICO</name>
<dbReference type="NCBIfam" id="TIGR03954">
    <property type="entry name" value="integ_memb_HG"/>
    <property type="match status" value="1"/>
</dbReference>
<feature type="transmembrane region" description="Helical" evidence="6">
    <location>
        <begin position="39"/>
        <end position="58"/>
    </location>
</feature>
<evidence type="ECO:0000313" key="8">
    <source>
        <dbReference type="EMBL" id="KNX39328.1"/>
    </source>
</evidence>
<evidence type="ECO:0000256" key="1">
    <source>
        <dbReference type="ARBA" id="ARBA00004651"/>
    </source>
</evidence>
<dbReference type="PANTHER" id="PTHR40077">
    <property type="entry name" value="MEMBRANE PROTEIN-RELATED"/>
    <property type="match status" value="1"/>
</dbReference>
<organism evidence="8 9">
    <name type="scientific">Luteipulveratus halotolerans</name>
    <dbReference type="NCBI Taxonomy" id="1631356"/>
    <lineage>
        <taxon>Bacteria</taxon>
        <taxon>Bacillati</taxon>
        <taxon>Actinomycetota</taxon>
        <taxon>Actinomycetes</taxon>
        <taxon>Micrococcales</taxon>
        <taxon>Dermacoccaceae</taxon>
        <taxon>Luteipulveratus</taxon>
    </lineage>
</organism>
<dbReference type="GO" id="GO:0005886">
    <property type="term" value="C:plasma membrane"/>
    <property type="evidence" value="ECO:0007669"/>
    <property type="project" value="UniProtKB-SubCell"/>
</dbReference>
<proteinExistence type="predicted"/>
<dbReference type="STRING" id="1631356.VV01_08925"/>
<evidence type="ECO:0000256" key="3">
    <source>
        <dbReference type="ARBA" id="ARBA00022692"/>
    </source>
</evidence>
<evidence type="ECO:0000259" key="7">
    <source>
        <dbReference type="Pfam" id="PF12823"/>
    </source>
</evidence>
<keyword evidence="9" id="KW-1185">Reference proteome</keyword>
<comment type="caution">
    <text evidence="8">The sequence shown here is derived from an EMBL/GenBank/DDBJ whole genome shotgun (WGS) entry which is preliminary data.</text>
</comment>
<evidence type="ECO:0000256" key="5">
    <source>
        <dbReference type="ARBA" id="ARBA00023136"/>
    </source>
</evidence>
<keyword evidence="3 6" id="KW-0812">Transmembrane</keyword>
<sequence length="108" mass="11757">MPRTIFRVVAFAEALSWLGLLIGMYFKWIADAGEGGVKVFGPIHGTIFVAYVLVSLWVSRAYRWDAKTTVLALASAIPPFCTVVFERWAERTGRLGAVAPAAQAQPAS</sequence>
<reference evidence="9" key="1">
    <citation type="submission" date="2015-03" db="EMBL/GenBank/DDBJ databases">
        <title>Luteipulveratus halotolerans sp. nov., a novel actinobacterium (Dermacoccaceae) from Sarawak, Malaysia.</title>
        <authorList>
            <person name="Juboi H."/>
            <person name="Basik A."/>
            <person name="Shamsul S.S."/>
            <person name="Arnold P."/>
            <person name="Schmitt E.K."/>
            <person name="Sanglier J.-J."/>
            <person name="Yeo T."/>
        </authorList>
    </citation>
    <scope>NUCLEOTIDE SEQUENCE [LARGE SCALE GENOMIC DNA]</scope>
    <source>
        <strain evidence="9">C296001</strain>
    </source>
</reference>
<keyword evidence="2" id="KW-1003">Cell membrane</keyword>
<feature type="domain" description="DUF3817" evidence="7">
    <location>
        <begin position="4"/>
        <end position="91"/>
    </location>
</feature>
<dbReference type="OrthoDB" id="3396203at2"/>
<dbReference type="AlphaFoldDB" id="A0A0L6CP64"/>
<dbReference type="EMBL" id="LAIR01000002">
    <property type="protein sequence ID" value="KNX39328.1"/>
    <property type="molecule type" value="Genomic_DNA"/>
</dbReference>
<feature type="transmembrane region" description="Helical" evidence="6">
    <location>
        <begin position="5"/>
        <end position="27"/>
    </location>
</feature>
<dbReference type="PATRIC" id="fig|1631356.3.peg.1734"/>
<keyword evidence="4 6" id="KW-1133">Transmembrane helix</keyword>
<dbReference type="InterPro" id="IPR023845">
    <property type="entry name" value="DUF3817_TM"/>
</dbReference>
<keyword evidence="5 6" id="KW-0472">Membrane</keyword>
<evidence type="ECO:0000256" key="2">
    <source>
        <dbReference type="ARBA" id="ARBA00022475"/>
    </source>
</evidence>
<evidence type="ECO:0000256" key="4">
    <source>
        <dbReference type="ARBA" id="ARBA00022989"/>
    </source>
</evidence>
<comment type="subcellular location">
    <subcellularLocation>
        <location evidence="1">Cell membrane</location>
        <topology evidence="1">Multi-pass membrane protein</topology>
    </subcellularLocation>
</comment>
<dbReference type="PANTHER" id="PTHR40077:SF1">
    <property type="entry name" value="MEMBRANE PROTEIN"/>
    <property type="match status" value="1"/>
</dbReference>
<accession>A0A0L6CP64</accession>
<protein>
    <recommendedName>
        <fullName evidence="7">DUF3817 domain-containing protein</fullName>
    </recommendedName>
</protein>
<gene>
    <name evidence="8" type="ORF">VV01_08925</name>
</gene>
<dbReference type="Pfam" id="PF12823">
    <property type="entry name" value="DUF3817"/>
    <property type="match status" value="1"/>
</dbReference>
<dbReference type="Proteomes" id="UP000037397">
    <property type="component" value="Unassembled WGS sequence"/>
</dbReference>
<evidence type="ECO:0000256" key="6">
    <source>
        <dbReference type="SAM" id="Phobius"/>
    </source>
</evidence>